<dbReference type="Pfam" id="PF04762">
    <property type="entry name" value="Beta-prop_ELP1_1st"/>
    <property type="match status" value="1"/>
</dbReference>
<evidence type="ECO:0000256" key="6">
    <source>
        <dbReference type="SAM" id="MobiDB-lite"/>
    </source>
</evidence>
<feature type="domain" description="ELP1 three-helical bundle" evidence="10">
    <location>
        <begin position="1193"/>
        <end position="1348"/>
    </location>
</feature>
<dbReference type="PANTHER" id="PTHR12747">
    <property type="entry name" value="ELONGATOR COMPLEX PROTEIN 1"/>
    <property type="match status" value="1"/>
</dbReference>
<dbReference type="Pfam" id="PF23797">
    <property type="entry name" value="Beta-prop_ELP1_2nd"/>
    <property type="match status" value="1"/>
</dbReference>
<evidence type="ECO:0000259" key="8">
    <source>
        <dbReference type="Pfam" id="PF23797"/>
    </source>
</evidence>
<evidence type="ECO:0000256" key="3">
    <source>
        <dbReference type="ARBA" id="ARBA00022490"/>
    </source>
</evidence>
<reference evidence="13" key="1">
    <citation type="submission" date="2016-04" db="UniProtKB">
        <authorList>
            <consortium name="WormBaseParasite"/>
        </authorList>
    </citation>
    <scope>IDENTIFICATION</scope>
</reference>
<evidence type="ECO:0000259" key="7">
    <source>
        <dbReference type="Pfam" id="PF04762"/>
    </source>
</evidence>
<feature type="region of interest" description="Disordered" evidence="6">
    <location>
        <begin position="1267"/>
        <end position="1290"/>
    </location>
</feature>
<evidence type="ECO:0000259" key="9">
    <source>
        <dbReference type="Pfam" id="PF23925"/>
    </source>
</evidence>
<dbReference type="Pfam" id="PF23925">
    <property type="entry name" value="A-sol_ELP1"/>
    <property type="match status" value="1"/>
</dbReference>
<dbReference type="InterPro" id="IPR056164">
    <property type="entry name" value="Beta-prop_ELP1_1st"/>
</dbReference>
<dbReference type="Pfam" id="PF23936">
    <property type="entry name" value="HB_ELP1"/>
    <property type="match status" value="1"/>
</dbReference>
<reference evidence="11 12" key="2">
    <citation type="submission" date="2018-11" db="EMBL/GenBank/DDBJ databases">
        <authorList>
            <consortium name="Pathogen Informatics"/>
        </authorList>
    </citation>
    <scope>NUCLEOTIDE SEQUENCE [LARGE SCALE GENOMIC DNA]</scope>
</reference>
<feature type="domain" description="ELP1 alpha-solenoid" evidence="9">
    <location>
        <begin position="744"/>
        <end position="962"/>
    </location>
</feature>
<feature type="domain" description="ELP1 first N-terminal beta-propeller" evidence="7">
    <location>
        <begin position="63"/>
        <end position="324"/>
    </location>
</feature>
<dbReference type="GO" id="GO:0005829">
    <property type="term" value="C:cytosol"/>
    <property type="evidence" value="ECO:0007669"/>
    <property type="project" value="TreeGrafter"/>
</dbReference>
<proteinExistence type="inferred from homology"/>
<dbReference type="WBParaSite" id="HDID_0000729101-mRNA-1">
    <property type="protein sequence ID" value="HDID_0000729101-mRNA-1"/>
    <property type="gene ID" value="HDID_0000729101"/>
</dbReference>
<protein>
    <recommendedName>
        <fullName evidence="5">Elongator complex protein 1</fullName>
    </recommendedName>
</protein>
<gene>
    <name evidence="11" type="ORF">HDID_LOCUS7289</name>
</gene>
<dbReference type="PIRSF" id="PIRSF017233">
    <property type="entry name" value="IKAP"/>
    <property type="match status" value="1"/>
</dbReference>
<dbReference type="GO" id="GO:0033588">
    <property type="term" value="C:elongator holoenzyme complex"/>
    <property type="evidence" value="ECO:0007669"/>
    <property type="project" value="InterPro"/>
</dbReference>
<dbReference type="InterPro" id="IPR056169">
    <property type="entry name" value="HB_ELP1"/>
</dbReference>
<comment type="subcellular location">
    <subcellularLocation>
        <location evidence="5">Cytoplasm</location>
    </subcellularLocation>
    <subcellularLocation>
        <location evidence="5">Nucleus</location>
    </subcellularLocation>
</comment>
<organism evidence="13">
    <name type="scientific">Hymenolepis diminuta</name>
    <name type="common">Rat tapeworm</name>
    <dbReference type="NCBI Taxonomy" id="6216"/>
    <lineage>
        <taxon>Eukaryota</taxon>
        <taxon>Metazoa</taxon>
        <taxon>Spiralia</taxon>
        <taxon>Lophotrochozoa</taxon>
        <taxon>Platyhelminthes</taxon>
        <taxon>Cestoda</taxon>
        <taxon>Eucestoda</taxon>
        <taxon>Cyclophyllidea</taxon>
        <taxon>Hymenolepididae</taxon>
        <taxon>Hymenolepis</taxon>
    </lineage>
</organism>
<dbReference type="InterPro" id="IPR056165">
    <property type="entry name" value="Beta-prop_ELP1_2nd"/>
</dbReference>
<dbReference type="GO" id="GO:0000049">
    <property type="term" value="F:tRNA binding"/>
    <property type="evidence" value="ECO:0007669"/>
    <property type="project" value="TreeGrafter"/>
</dbReference>
<evidence type="ECO:0000256" key="2">
    <source>
        <dbReference type="ARBA" id="ARBA00006086"/>
    </source>
</evidence>
<dbReference type="Proteomes" id="UP000274504">
    <property type="component" value="Unassembled WGS sequence"/>
</dbReference>
<comment type="pathway">
    <text evidence="1">tRNA modification; 5-methoxycarbonylmethyl-2-thiouridine-tRNA biosynthesis.</text>
</comment>
<evidence type="ECO:0000259" key="10">
    <source>
        <dbReference type="Pfam" id="PF23936"/>
    </source>
</evidence>
<feature type="compositionally biased region" description="Basic residues" evidence="6">
    <location>
        <begin position="1273"/>
        <end position="1288"/>
    </location>
</feature>
<dbReference type="EMBL" id="UYSG01010922">
    <property type="protein sequence ID" value="VDL59607.1"/>
    <property type="molecule type" value="Genomic_DNA"/>
</dbReference>
<dbReference type="InterPro" id="IPR056167">
    <property type="entry name" value="A-sol_ELP1"/>
</dbReference>
<evidence type="ECO:0000256" key="1">
    <source>
        <dbReference type="ARBA" id="ARBA00005043"/>
    </source>
</evidence>
<comment type="function">
    <text evidence="5">Component of the elongator complex which is required for multiple tRNA modifications, including mcm5U (5-methoxycarbonylmethyl uridine), mcm5s2U (5-methoxycarbonylmethyl-2-thiouridine), and ncm5U (5-carbamoylmethyl uridine). The elongator complex catalyzes formation of carboxymethyluridine in the wobble base at position 34 in tRNAs.</text>
</comment>
<evidence type="ECO:0000313" key="13">
    <source>
        <dbReference type="WBParaSite" id="HDID_0000729101-mRNA-1"/>
    </source>
</evidence>
<dbReference type="GO" id="GO:0005634">
    <property type="term" value="C:nucleus"/>
    <property type="evidence" value="ECO:0007669"/>
    <property type="project" value="UniProtKB-SubCell"/>
</dbReference>
<accession>A0A0R3SQE7</accession>
<name>A0A0R3SQE7_HYMDI</name>
<dbReference type="GO" id="GO:0002926">
    <property type="term" value="P:tRNA wobble base 5-methoxycarbonylmethyl-2-thiouridinylation"/>
    <property type="evidence" value="ECO:0007669"/>
    <property type="project" value="TreeGrafter"/>
</dbReference>
<dbReference type="OrthoDB" id="40048at2759"/>
<comment type="similarity">
    <text evidence="2 5">Belongs to the ELP1/IKA1 family.</text>
</comment>
<dbReference type="InterPro" id="IPR006849">
    <property type="entry name" value="Elp1"/>
</dbReference>
<evidence type="ECO:0000313" key="12">
    <source>
        <dbReference type="Proteomes" id="UP000274504"/>
    </source>
</evidence>
<evidence type="ECO:0000256" key="5">
    <source>
        <dbReference type="PIRNR" id="PIRNR017233"/>
    </source>
</evidence>
<keyword evidence="3 5" id="KW-0963">Cytoplasm</keyword>
<dbReference type="UniPathway" id="UPA00988"/>
<feature type="domain" description="ELP1 N-terminal second beta-propeller" evidence="8">
    <location>
        <begin position="398"/>
        <end position="653"/>
    </location>
</feature>
<evidence type="ECO:0000313" key="11">
    <source>
        <dbReference type="EMBL" id="VDL59607.1"/>
    </source>
</evidence>
<keyword evidence="5" id="KW-0539">Nucleus</keyword>
<dbReference type="PANTHER" id="PTHR12747:SF0">
    <property type="entry name" value="ELONGATOR COMPLEX PROTEIN 1"/>
    <property type="match status" value="1"/>
</dbReference>
<dbReference type="STRING" id="6216.A0A0R3SQE7"/>
<evidence type="ECO:0000256" key="4">
    <source>
        <dbReference type="ARBA" id="ARBA00022694"/>
    </source>
</evidence>
<keyword evidence="4" id="KW-0819">tRNA processing</keyword>
<sequence length="1379" mass="154103">MRNLKTVEFTCKNIADVRINDICVDKYSDDLWIATDKGIINVKREGEREAYLEDKCFTKVAYVNHACICLLSGSSIMLLQLPNQIVSSENFDENIQDCVFSPDLSVGVILTENNNIFLISSEVEAVAQISLPCLRNEKTKFVNVGWGKEETQFKGFKKKIVNATGEEGTAELTSVNVLPGEITWREDSKYFAVSWTDTNGPQTLRRIHIFDNNGDLYSVGSETTEVESGLCWRPRIHLIAVSKRITGRLLKIVFFELNGLPHGEIDLLSAPECDRFRVGKIAFDTEEHVMAVLFLPIGSTDSSALPFVRLYTTSNYHWSIKGELCPLPTPLPTSPIGRISLTFGGVGNEAPTSTLHIAVSFGKKESSYLTSFAFASCIDRSAWVPDSTSPDSAILANIDGNSVSLTAFALTSIPPPMAGSILKFPFTVSAISISQPRSLDSAHSVLVQPACTSIDKAPWFLTLNTEWKNNPTLRSGDQVLNQQKRMAAENCTPTVTEFYVLRDDALVCADETAFTMFHGQLLHPNWISPEKLCFVSRDGRHIGMLSKVVSDHSVVFDVRRLASLPAANISFINGLVCGPNEEIAIQTNDGCVRFACLKALETAAKSGINSNFDLPAFTSTKLPFACNQLYAVTFNCQEGTSRKSHFLVGFQASSHRLCLLPWSSTLDAEGECSHAYFYLFSVNSLMTSLKKRLSGNFGEESNGIGACAAPRVLECGAKLVTVVAKGSKTVLQMPRGNIEDIHPRALVFNQLAPIFDGLRHAEAIETMRRHRINFNLLYDYNPHKFLSNIGNFVRTISSPEHITLLVSDLSEEDITKTEYNGFFGAKQLSPDAVIAQSMARIQDDLPRTPLIEPQAATKINLVCEALLKAMLPDTKKFILPILTCYIKKQPQEVEKGLVLLKEYKNQGDTNMWEKGLRHMQYYLQPVRLFHLALGNYDLELAESLAERSQLDPKEYLPVLAQLRAITSNVDGDTNSNIAYQHARIDLLLQRYSSALRGLHLAGPEHWNEFCDVVEKQGLFSEALNLLQQGSSQFSEISNRWAEALVASQHLVSAGEVHLRAGHFASAARLFITTHSVQLWRLTVDRVLEAKQTEHVKATDENTQSLSHEDICSQARKLASEYKFIFYLLCYYHLYGLRSLGRFEEAASLYSDYLRDYENAACAAAEGGFWLEAHRWAEHATNSTDVDAKVREISLKAYSDFAARVTHDSDEFHRFFDRLLEVRAGLKEKALNAAAGFGDEAYDNTESELFSDAGSVVSDYSKCSRNSQYSKVSGRSRKNRRKRDRRRWTTKPGSKYEEVALIQVLHTTITSCQRLFESVRELVKELWRCGLPEEATTLARQANSLLLTHRASLSIIWCNDITGALVCSIFYHFFKFPMVI</sequence>